<dbReference type="GO" id="GO:0046654">
    <property type="term" value="P:tetrahydrofolate biosynthetic process"/>
    <property type="evidence" value="ECO:0007669"/>
    <property type="project" value="UniProtKB-UniPathway"/>
</dbReference>
<dbReference type="PANTHER" id="PTHR48069:SF3">
    <property type="entry name" value="DIHYDROFOLATE REDUCTASE"/>
    <property type="match status" value="1"/>
</dbReference>
<keyword evidence="4 8" id="KW-0554">One-carbon metabolism</keyword>
<accession>A0A7G1HY60</accession>
<reference evidence="11" key="1">
    <citation type="submission" date="2020-07" db="EMBL/GenBank/DDBJ databases">
        <title>Complete genome sequencing of Coprobacter sp. strain 2CBH44.</title>
        <authorList>
            <person name="Sakamoto M."/>
            <person name="Murakami T."/>
            <person name="Mori H."/>
        </authorList>
    </citation>
    <scope>NUCLEOTIDE SEQUENCE [LARGE SCALE GENOMIC DNA]</scope>
    <source>
        <strain evidence="11">2CBH44</strain>
    </source>
</reference>
<sequence length="165" mass="18802">MPTISLIAAVAEDMAIGKNKELLCDLPNDMKHFKERTLNHAVIMGRRTFESLPNGALKNRKNLILTTVPESVYTDAFACYSIEDALQLCETQDEVFVIGGAMVYKQTIDMANKLYITEIHHTFENADSFFPAINPAIWKETSREDHPADKQHPYAYSFVVYERIK</sequence>
<dbReference type="Pfam" id="PF00186">
    <property type="entry name" value="DHFR_1"/>
    <property type="match status" value="1"/>
</dbReference>
<evidence type="ECO:0000256" key="8">
    <source>
        <dbReference type="PIRNR" id="PIRNR000194"/>
    </source>
</evidence>
<dbReference type="InterPro" id="IPR024072">
    <property type="entry name" value="DHFR-like_dom_sf"/>
</dbReference>
<evidence type="ECO:0000313" key="11">
    <source>
        <dbReference type="Proteomes" id="UP000594042"/>
    </source>
</evidence>
<protein>
    <recommendedName>
        <fullName evidence="3 8">Dihydrofolate reductase</fullName>
        <ecNumber evidence="3 8">1.5.1.3</ecNumber>
    </recommendedName>
</protein>
<dbReference type="PROSITE" id="PS51330">
    <property type="entry name" value="DHFR_2"/>
    <property type="match status" value="1"/>
</dbReference>
<evidence type="ECO:0000259" key="9">
    <source>
        <dbReference type="PROSITE" id="PS51330"/>
    </source>
</evidence>
<evidence type="ECO:0000256" key="5">
    <source>
        <dbReference type="ARBA" id="ARBA00022857"/>
    </source>
</evidence>
<comment type="function">
    <text evidence="7 8">Key enzyme in folate metabolism. Catalyzes an essential reaction for de novo glycine and purine synthesis, and for DNA precursor synthesis.</text>
</comment>
<dbReference type="GO" id="GO:0046452">
    <property type="term" value="P:dihydrofolate metabolic process"/>
    <property type="evidence" value="ECO:0007669"/>
    <property type="project" value="TreeGrafter"/>
</dbReference>
<proteinExistence type="inferred from homology"/>
<dbReference type="GO" id="GO:0046655">
    <property type="term" value="P:folic acid metabolic process"/>
    <property type="evidence" value="ECO:0007669"/>
    <property type="project" value="TreeGrafter"/>
</dbReference>
<dbReference type="PIRSF" id="PIRSF000194">
    <property type="entry name" value="DHFR"/>
    <property type="match status" value="1"/>
</dbReference>
<dbReference type="GO" id="GO:0005829">
    <property type="term" value="C:cytosol"/>
    <property type="evidence" value="ECO:0007669"/>
    <property type="project" value="TreeGrafter"/>
</dbReference>
<comment type="similarity">
    <text evidence="2 8">Belongs to the dihydrofolate reductase family.</text>
</comment>
<dbReference type="RefSeq" id="WP_021930975.1">
    <property type="nucleotide sequence ID" value="NZ_AP023322.1"/>
</dbReference>
<keyword evidence="6 8" id="KW-0560">Oxidoreductase</keyword>
<dbReference type="SUPFAM" id="SSF53597">
    <property type="entry name" value="Dihydrofolate reductase-like"/>
    <property type="match status" value="1"/>
</dbReference>
<evidence type="ECO:0000256" key="6">
    <source>
        <dbReference type="ARBA" id="ARBA00023002"/>
    </source>
</evidence>
<dbReference type="InterPro" id="IPR001796">
    <property type="entry name" value="DHFR_dom"/>
</dbReference>
<comment type="catalytic activity">
    <reaction evidence="8">
        <text>(6S)-5,6,7,8-tetrahydrofolate + NADP(+) = 7,8-dihydrofolate + NADPH + H(+)</text>
        <dbReference type="Rhea" id="RHEA:15009"/>
        <dbReference type="ChEBI" id="CHEBI:15378"/>
        <dbReference type="ChEBI" id="CHEBI:57451"/>
        <dbReference type="ChEBI" id="CHEBI:57453"/>
        <dbReference type="ChEBI" id="CHEBI:57783"/>
        <dbReference type="ChEBI" id="CHEBI:58349"/>
        <dbReference type="EC" id="1.5.1.3"/>
    </reaction>
</comment>
<keyword evidence="5 8" id="KW-0521">NADP</keyword>
<dbReference type="CDD" id="cd00209">
    <property type="entry name" value="DHFR"/>
    <property type="match status" value="1"/>
</dbReference>
<dbReference type="AlphaFoldDB" id="A0A7G1HY60"/>
<dbReference type="PRINTS" id="PR00070">
    <property type="entry name" value="DHFR"/>
</dbReference>
<organism evidence="10 11">
    <name type="scientific">Coprobacter secundus subsp. similis</name>
    <dbReference type="NCBI Taxonomy" id="2751153"/>
    <lineage>
        <taxon>Bacteria</taxon>
        <taxon>Pseudomonadati</taxon>
        <taxon>Bacteroidota</taxon>
        <taxon>Bacteroidia</taxon>
        <taxon>Bacteroidales</taxon>
        <taxon>Barnesiellaceae</taxon>
        <taxon>Coprobacter</taxon>
    </lineage>
</organism>
<evidence type="ECO:0000256" key="7">
    <source>
        <dbReference type="ARBA" id="ARBA00025067"/>
    </source>
</evidence>
<evidence type="ECO:0000256" key="1">
    <source>
        <dbReference type="ARBA" id="ARBA00004903"/>
    </source>
</evidence>
<dbReference type="Proteomes" id="UP000594042">
    <property type="component" value="Chromosome"/>
</dbReference>
<keyword evidence="11" id="KW-1185">Reference proteome</keyword>
<dbReference type="GO" id="GO:0050661">
    <property type="term" value="F:NADP binding"/>
    <property type="evidence" value="ECO:0007669"/>
    <property type="project" value="InterPro"/>
</dbReference>
<dbReference type="PANTHER" id="PTHR48069">
    <property type="entry name" value="DIHYDROFOLATE REDUCTASE"/>
    <property type="match status" value="1"/>
</dbReference>
<evidence type="ECO:0000256" key="2">
    <source>
        <dbReference type="ARBA" id="ARBA00009539"/>
    </source>
</evidence>
<dbReference type="Gene3D" id="3.40.430.10">
    <property type="entry name" value="Dihydrofolate Reductase, subunit A"/>
    <property type="match status" value="1"/>
</dbReference>
<dbReference type="InterPro" id="IPR012259">
    <property type="entry name" value="DHFR"/>
</dbReference>
<evidence type="ECO:0000256" key="3">
    <source>
        <dbReference type="ARBA" id="ARBA00012856"/>
    </source>
</evidence>
<evidence type="ECO:0000313" key="10">
    <source>
        <dbReference type="EMBL" id="BCI64655.1"/>
    </source>
</evidence>
<name>A0A7G1HY60_9BACT</name>
<dbReference type="UniPathway" id="UPA00077">
    <property type="reaction ID" value="UER00158"/>
</dbReference>
<dbReference type="EC" id="1.5.1.3" evidence="3 8"/>
<gene>
    <name evidence="10" type="ORF">Cop2CBH44_30080</name>
</gene>
<dbReference type="EMBL" id="AP023322">
    <property type="protein sequence ID" value="BCI64655.1"/>
    <property type="molecule type" value="Genomic_DNA"/>
</dbReference>
<dbReference type="KEGG" id="copr:Cop2CBH44_30080"/>
<dbReference type="GO" id="GO:0006730">
    <property type="term" value="P:one-carbon metabolic process"/>
    <property type="evidence" value="ECO:0007669"/>
    <property type="project" value="UniProtKB-KW"/>
</dbReference>
<evidence type="ECO:0000256" key="4">
    <source>
        <dbReference type="ARBA" id="ARBA00022563"/>
    </source>
</evidence>
<feature type="domain" description="DHFR" evidence="9">
    <location>
        <begin position="3"/>
        <end position="163"/>
    </location>
</feature>
<comment type="pathway">
    <text evidence="1 8">Cofactor biosynthesis; tetrahydrofolate biosynthesis; 5,6,7,8-tetrahydrofolate from 7,8-dihydrofolate: step 1/1.</text>
</comment>
<dbReference type="GO" id="GO:0004146">
    <property type="term" value="F:dihydrofolate reductase activity"/>
    <property type="evidence" value="ECO:0007669"/>
    <property type="project" value="UniProtKB-EC"/>
</dbReference>